<evidence type="ECO:0000256" key="1">
    <source>
        <dbReference type="SAM" id="Coils"/>
    </source>
</evidence>
<dbReference type="GO" id="GO:0046983">
    <property type="term" value="F:protein dimerization activity"/>
    <property type="evidence" value="ECO:0007669"/>
    <property type="project" value="InterPro"/>
</dbReference>
<gene>
    <name evidence="4" type="ORF">LAESUDRAFT_753783</name>
</gene>
<sequence length="1670" mass="180289">MSEPRKRIPPRKAKNAKAMTQTSLRKLFAVKDASYKTDSLDLSTEVHGSEEDAETETSSQAEAAKLPPQPSSPVSTNAESVIGRNMENSKAEQGKSYTTINTTKMSLRPKQYHSLRSRMSKDSVSSVFEGTSLDTPIVLDSGPTEHFDDTGVTSRPVYPIFAARAGRAMSSPTVSVSDAPTSLVALSHKRKVDTVPYPEADTQHVRGPQSNFSAPPLRIGRRSPRLRPLSLEHSPPQLITVTLRRSNESTTRSLQSQSSILQIGSSMEMLPLRAFMNMDGDTRDAHSASHFTDVTALSDNSSSEEILNEIPLAHRTYPAIHRLLQNPHTRNLDPLSAPQELWTDKWRPRRADEVLGNEDRALYLRAWLLALRLHIDANPTGDTDARSADSGRGTRKKGRAQNISRGIKRPRILRQVDKRKRRRRLSSEEPETVWVTGGASETDCSEAESEDEFTFCQRTFACLQRASGEADDEVPSQLHVPTTELHADTIHDFTYSTPQLGDLVHNTILLSGPCGCGKTAAVYACADELGWDVFEVYPGIGERSGAALNKLIGEVGKNHLVKQTRRQQKAPYIGDDSTDTPEVIANNVRERNRTGRRGLKRVDSEMERASADGNQWNDSVDGSEVGTFSEHTCVSQSIILVEEVDILYASDANFWPALINIIKDCRRPVVLTCNDLALVPVNDLPLQEILTFAPCPAPLLTSYLQSISMVENRPLKRSVISRLLGNMDDHSCGDVEGEASHPFTRNSDLRSGLLSLQFGQIPRQIAIGSLGENRSDGDTDRKPGPLSFRQNSIRSGDKDGEGNEDLPIFRQLGQCEDVPSFVDCYLRRRFAAVLTESMAVTSHEADDELGYTILREDAFTADATLPMNQSYYHQDDLMVREALSEYENSLQSVCNLPADHQGCVSSARDYAKQIVAILRQLHIPEDVLMNNGATSLDYGPWVRYMVALDDANEATYAGSQAAREDSSTGIKLKAARVPSTPSSADSPLHTTMEPTGIPCSSTGGPAPNSGGTQNNAASPRIIGSRHSPVTPLAPLAYLQNQRRGSITDPSLHAGPTLHSHMTNTGAVATLPASLRHLNSPPGTGFSAPPTSHDTRSRGLPGLPGLPALVRPASPFRFGEASTQSSGSNSSQSSRRPLRSSSADASKRPGLSDGTRDSGGGPERSMSGPSEGITGGNTSATIHVRSSLASSGLFAESSRVKGTDNMDVDSQDRERERGASQHPQTSRESGEVEYSARRDSIATGTKRKISIEQRPRVPGPDSVDSLLIGPGTSGGENVAGGGPASKRRGSTFDTKIAQLSLYDRRTSVDARVGGGSSWWGAERREMSSTFASTPLGGYSTPGPAFADPPHGRPPGGIATFAWPQAATPQHPDQAAGDPMQNEATVNMAAPAHPYDPLAIMPPVPFPQDRRMSAPNIAPENLPAPPPSTGPTRVLRSRSRPPSRVRAADQSGANNLAGPSSVPPAGGAKSEDVSLQQTHHSLKEPGSTPYSRSPELRVSHKLAERKRRKEMKDLFDELRDQLPADRGMKASKWEILSKAIDFIVTLKQSHQDMSREIDMLRHELDNLRHGMPPPFPGGPQAVVYTHAPVGVPTYPHPVPPSGPPPQPHQAASQHQGPHSSHQPHSASAQPSLSRPGSSENVFPPGPPSGGQPSSASGGGGPGAPMPRTDTPS</sequence>
<dbReference type="SUPFAM" id="SSF52540">
    <property type="entry name" value="P-loop containing nucleoside triphosphate hydrolases"/>
    <property type="match status" value="1"/>
</dbReference>
<feature type="region of interest" description="Disordered" evidence="2">
    <location>
        <begin position="769"/>
        <end position="804"/>
    </location>
</feature>
<evidence type="ECO:0000313" key="4">
    <source>
        <dbReference type="EMBL" id="KZT12735.1"/>
    </source>
</evidence>
<feature type="region of interest" description="Disordered" evidence="2">
    <location>
        <begin position="200"/>
        <end position="219"/>
    </location>
</feature>
<feature type="region of interest" description="Disordered" evidence="2">
    <location>
        <begin position="959"/>
        <end position="1018"/>
    </location>
</feature>
<feature type="region of interest" description="Disordered" evidence="2">
    <location>
        <begin position="1591"/>
        <end position="1670"/>
    </location>
</feature>
<feature type="region of interest" description="Disordered" evidence="2">
    <location>
        <begin position="1"/>
        <end position="22"/>
    </location>
</feature>
<dbReference type="GeneID" id="63828835"/>
<keyword evidence="1" id="KW-0175">Coiled coil</keyword>
<evidence type="ECO:0000313" key="5">
    <source>
        <dbReference type="Proteomes" id="UP000076871"/>
    </source>
</evidence>
<feature type="compositionally biased region" description="Gly residues" evidence="2">
    <location>
        <begin position="1270"/>
        <end position="1282"/>
    </location>
</feature>
<feature type="region of interest" description="Disordered" evidence="2">
    <location>
        <begin position="1344"/>
        <end position="1503"/>
    </location>
</feature>
<feature type="compositionally biased region" description="Polar residues" evidence="2">
    <location>
        <begin position="979"/>
        <end position="1017"/>
    </location>
</feature>
<dbReference type="InterPro" id="IPR011598">
    <property type="entry name" value="bHLH_dom"/>
</dbReference>
<dbReference type="EMBL" id="KV427605">
    <property type="protein sequence ID" value="KZT12735.1"/>
    <property type="molecule type" value="Genomic_DNA"/>
</dbReference>
<dbReference type="GO" id="GO:0003677">
    <property type="term" value="F:DNA binding"/>
    <property type="evidence" value="ECO:0007669"/>
    <property type="project" value="TreeGrafter"/>
</dbReference>
<feature type="region of interest" description="Disordered" evidence="2">
    <location>
        <begin position="1194"/>
        <end position="1291"/>
    </location>
</feature>
<name>A0A165I8N0_9APHY</name>
<dbReference type="STRING" id="1314785.A0A165I8N0"/>
<dbReference type="CDD" id="cd19690">
    <property type="entry name" value="bHLHzip_spESC1_like"/>
    <property type="match status" value="1"/>
</dbReference>
<dbReference type="Pfam" id="PF00010">
    <property type="entry name" value="HLH"/>
    <property type="match status" value="1"/>
</dbReference>
<dbReference type="Gene3D" id="4.10.280.10">
    <property type="entry name" value="Helix-loop-helix DNA-binding domain"/>
    <property type="match status" value="1"/>
</dbReference>
<feature type="compositionally biased region" description="Basic and acidic residues" evidence="2">
    <location>
        <begin position="1197"/>
        <end position="1218"/>
    </location>
</feature>
<feature type="compositionally biased region" description="Basic and acidic residues" evidence="2">
    <location>
        <begin position="1227"/>
        <end position="1239"/>
    </location>
</feature>
<dbReference type="GO" id="GO:0005634">
    <property type="term" value="C:nucleus"/>
    <property type="evidence" value="ECO:0007669"/>
    <property type="project" value="TreeGrafter"/>
</dbReference>
<dbReference type="Proteomes" id="UP000076871">
    <property type="component" value="Unassembled WGS sequence"/>
</dbReference>
<dbReference type="SUPFAM" id="SSF47459">
    <property type="entry name" value="HLH, helix-loop-helix DNA-binding domain"/>
    <property type="match status" value="1"/>
</dbReference>
<feature type="region of interest" description="Disordered" evidence="2">
    <location>
        <begin position="378"/>
        <end position="411"/>
    </location>
</feature>
<feature type="compositionally biased region" description="Basic and acidic residues" evidence="2">
    <location>
        <begin position="773"/>
        <end position="783"/>
    </location>
</feature>
<evidence type="ECO:0000259" key="3">
    <source>
        <dbReference type="PROSITE" id="PS50888"/>
    </source>
</evidence>
<dbReference type="Gene3D" id="3.40.50.300">
    <property type="entry name" value="P-loop containing nucleotide triphosphate hydrolases"/>
    <property type="match status" value="1"/>
</dbReference>
<accession>A0A165I8N0</accession>
<protein>
    <recommendedName>
        <fullName evidence="3">BHLH domain-containing protein</fullName>
    </recommendedName>
</protein>
<dbReference type="InterPro" id="IPR027417">
    <property type="entry name" value="P-loop_NTPase"/>
</dbReference>
<dbReference type="RefSeq" id="XP_040770245.1">
    <property type="nucleotide sequence ID" value="XM_040911807.1"/>
</dbReference>
<keyword evidence="5" id="KW-1185">Reference proteome</keyword>
<dbReference type="InterPro" id="IPR040106">
    <property type="entry name" value="Esc1_bHLHzip"/>
</dbReference>
<proteinExistence type="predicted"/>
<dbReference type="SMART" id="SM00353">
    <property type="entry name" value="HLH"/>
    <property type="match status" value="1"/>
</dbReference>
<dbReference type="PROSITE" id="PS50888">
    <property type="entry name" value="BHLH"/>
    <property type="match status" value="1"/>
</dbReference>
<feature type="region of interest" description="Disordered" evidence="2">
    <location>
        <begin position="1074"/>
        <end position="1177"/>
    </location>
</feature>
<dbReference type="PANTHER" id="PTHR23389">
    <property type="entry name" value="CHROMOSOME TRANSMISSION FIDELITY FACTOR 18"/>
    <property type="match status" value="1"/>
</dbReference>
<dbReference type="InterPro" id="IPR036638">
    <property type="entry name" value="HLH_DNA-bd_sf"/>
</dbReference>
<feature type="compositionally biased region" description="Low complexity" evidence="2">
    <location>
        <begin position="1606"/>
        <end position="1629"/>
    </location>
</feature>
<organism evidence="4 5">
    <name type="scientific">Laetiporus sulphureus 93-53</name>
    <dbReference type="NCBI Taxonomy" id="1314785"/>
    <lineage>
        <taxon>Eukaryota</taxon>
        <taxon>Fungi</taxon>
        <taxon>Dikarya</taxon>
        <taxon>Basidiomycota</taxon>
        <taxon>Agaricomycotina</taxon>
        <taxon>Agaricomycetes</taxon>
        <taxon>Polyporales</taxon>
        <taxon>Laetiporus</taxon>
    </lineage>
</organism>
<feature type="domain" description="BHLH" evidence="3">
    <location>
        <begin position="1493"/>
        <end position="1544"/>
    </location>
</feature>
<dbReference type="PANTHER" id="PTHR23389:SF21">
    <property type="entry name" value="ATPASE FAMILY AAA DOMAIN-CONTAINING PROTEIN 5"/>
    <property type="match status" value="1"/>
</dbReference>
<dbReference type="InParanoid" id="A0A165I8N0"/>
<feature type="compositionally biased region" description="Pro residues" evidence="2">
    <location>
        <begin position="1592"/>
        <end position="1605"/>
    </location>
</feature>
<feature type="coiled-coil region" evidence="1">
    <location>
        <begin position="1541"/>
        <end position="1568"/>
    </location>
</feature>
<reference evidence="4 5" key="1">
    <citation type="journal article" date="2016" name="Mol. Biol. Evol.">
        <title>Comparative Genomics of Early-Diverging Mushroom-Forming Fungi Provides Insights into the Origins of Lignocellulose Decay Capabilities.</title>
        <authorList>
            <person name="Nagy L.G."/>
            <person name="Riley R."/>
            <person name="Tritt A."/>
            <person name="Adam C."/>
            <person name="Daum C."/>
            <person name="Floudas D."/>
            <person name="Sun H."/>
            <person name="Yadav J.S."/>
            <person name="Pangilinan J."/>
            <person name="Larsson K.H."/>
            <person name="Matsuura K."/>
            <person name="Barry K."/>
            <person name="Labutti K."/>
            <person name="Kuo R."/>
            <person name="Ohm R.A."/>
            <person name="Bhattacharya S.S."/>
            <person name="Shirouzu T."/>
            <person name="Yoshinaga Y."/>
            <person name="Martin F.M."/>
            <person name="Grigoriev I.V."/>
            <person name="Hibbett D.S."/>
        </authorList>
    </citation>
    <scope>NUCLEOTIDE SEQUENCE [LARGE SCALE GENOMIC DNA]</scope>
    <source>
        <strain evidence="4 5">93-53</strain>
    </source>
</reference>
<dbReference type="OrthoDB" id="9996895at2759"/>
<evidence type="ECO:0000256" key="2">
    <source>
        <dbReference type="SAM" id="MobiDB-lite"/>
    </source>
</evidence>
<feature type="compositionally biased region" description="Low complexity" evidence="2">
    <location>
        <begin position="1120"/>
        <end position="1143"/>
    </location>
</feature>
<feature type="region of interest" description="Disordered" evidence="2">
    <location>
        <begin position="38"/>
        <end position="78"/>
    </location>
</feature>